<dbReference type="AlphaFoldDB" id="A0A1B2DEA9"/>
<protein>
    <submittedName>
        <fullName evidence="3">Uncharacterized protein</fullName>
    </submittedName>
</protein>
<name>A0A1B2DEA9_9BACL</name>
<dbReference type="EMBL" id="CP016808">
    <property type="protein sequence ID" value="ANY66058.1"/>
    <property type="molecule type" value="Genomic_DNA"/>
</dbReference>
<dbReference type="RefSeq" id="WP_099517436.1">
    <property type="nucleotide sequence ID" value="NZ_CP016808.1"/>
</dbReference>
<keyword evidence="2" id="KW-0732">Signal</keyword>
<evidence type="ECO:0000256" key="1">
    <source>
        <dbReference type="SAM" id="Phobius"/>
    </source>
</evidence>
<organism evidence="3">
    <name type="scientific">Paenibacillus sp. BIHB 4019</name>
    <dbReference type="NCBI Taxonomy" id="1870819"/>
    <lineage>
        <taxon>Bacteria</taxon>
        <taxon>Bacillati</taxon>
        <taxon>Bacillota</taxon>
        <taxon>Bacilli</taxon>
        <taxon>Bacillales</taxon>
        <taxon>Paenibacillaceae</taxon>
        <taxon>Paenibacillus</taxon>
    </lineage>
</organism>
<gene>
    <name evidence="3" type="ORF">BBD42_05995</name>
</gene>
<keyword evidence="1" id="KW-0812">Transmembrane</keyword>
<sequence length="273" mass="29435">MRRAIAFILTLSLIFALSPMQTFAAKSQELVLLEQQKEIFKDGEIIGTTYRTITRTIIDNKILLNTNEINNFNDGSVTENSDVTTIEVINENEAEINGEKYDLNEVIYSDSSYENTPMNQRFSYTVLGSGGRYSYITWEDRYTHILLPTPYTTTMTTASGIKNRLSIDGAMFLDTGGAKDDAVTKSVLTDGPNKLAVINFKHYAGDVVAARNTININAPLLMAALGLTVLTAASVVGAIGGAIGVAGFATAIWSAGSDANSSMGSAYAILQSI</sequence>
<feature type="signal peptide" evidence="2">
    <location>
        <begin position="1"/>
        <end position="24"/>
    </location>
</feature>
<keyword evidence="1" id="KW-0472">Membrane</keyword>
<reference evidence="3" key="1">
    <citation type="submission" date="2016-08" db="EMBL/GenBank/DDBJ databases">
        <title>Complete Genome Seqeunce of Paenibacillus sp. BIHB 4019 from tea rhizoplane.</title>
        <authorList>
            <person name="Thakur R."/>
            <person name="Swarnkar M.K."/>
            <person name="Gulati A."/>
        </authorList>
    </citation>
    <scope>NUCLEOTIDE SEQUENCE [LARGE SCALE GENOMIC DNA]</scope>
    <source>
        <strain evidence="3">BIHB4019</strain>
    </source>
</reference>
<evidence type="ECO:0000256" key="2">
    <source>
        <dbReference type="SAM" id="SignalP"/>
    </source>
</evidence>
<accession>A0A1B2DEA9</accession>
<keyword evidence="1" id="KW-1133">Transmembrane helix</keyword>
<evidence type="ECO:0000313" key="3">
    <source>
        <dbReference type="EMBL" id="ANY66058.1"/>
    </source>
</evidence>
<proteinExistence type="predicted"/>
<feature type="chain" id="PRO_5008534766" evidence="2">
    <location>
        <begin position="25"/>
        <end position="273"/>
    </location>
</feature>
<feature type="transmembrane region" description="Helical" evidence="1">
    <location>
        <begin position="220"/>
        <end position="253"/>
    </location>
</feature>